<sequence length="44" mass="4785">MVAVDTRGADSILAWLSAFNRVLPSRILSTSESRVLSDIHSIVT</sequence>
<dbReference type="AlphaFoldDB" id="A0A380TIX0"/>
<name>A0A380TIX0_9ZZZZ</name>
<reference evidence="1" key="1">
    <citation type="submission" date="2018-07" db="EMBL/GenBank/DDBJ databases">
        <authorList>
            <person name="Quirk P.G."/>
            <person name="Krulwich T.A."/>
        </authorList>
    </citation>
    <scope>NUCLEOTIDE SEQUENCE</scope>
</reference>
<gene>
    <name evidence="1" type="ORF">DF3PB_6110002</name>
</gene>
<accession>A0A380TIX0</accession>
<protein>
    <submittedName>
        <fullName evidence="1">Uncharacterized protein</fullName>
    </submittedName>
</protein>
<proteinExistence type="predicted"/>
<dbReference type="EMBL" id="UIDG01000570">
    <property type="protein sequence ID" value="SUS08256.1"/>
    <property type="molecule type" value="Genomic_DNA"/>
</dbReference>
<evidence type="ECO:0000313" key="1">
    <source>
        <dbReference type="EMBL" id="SUS08256.1"/>
    </source>
</evidence>
<organism evidence="1">
    <name type="scientific">metagenome</name>
    <dbReference type="NCBI Taxonomy" id="256318"/>
    <lineage>
        <taxon>unclassified sequences</taxon>
        <taxon>metagenomes</taxon>
    </lineage>
</organism>